<proteinExistence type="predicted"/>
<keyword evidence="2" id="KW-1185">Reference proteome</keyword>
<dbReference type="Proteomes" id="UP000235388">
    <property type="component" value="Unassembled WGS sequence"/>
</dbReference>
<evidence type="ECO:0000313" key="2">
    <source>
        <dbReference type="Proteomes" id="UP000235388"/>
    </source>
</evidence>
<reference evidence="1 2" key="1">
    <citation type="submission" date="2017-11" db="EMBL/GenBank/DDBJ databases">
        <title>De novo assembly and phasing of dikaryotic genomes from two isolates of Puccinia coronata f. sp. avenae, the causal agent of oat crown rust.</title>
        <authorList>
            <person name="Miller M.E."/>
            <person name="Zhang Y."/>
            <person name="Omidvar V."/>
            <person name="Sperschneider J."/>
            <person name="Schwessinger B."/>
            <person name="Raley C."/>
            <person name="Palmer J.M."/>
            <person name="Garnica D."/>
            <person name="Upadhyaya N."/>
            <person name="Rathjen J."/>
            <person name="Taylor J.M."/>
            <person name="Park R.F."/>
            <person name="Dodds P.N."/>
            <person name="Hirsch C.D."/>
            <person name="Kianian S.F."/>
            <person name="Figueroa M."/>
        </authorList>
    </citation>
    <scope>NUCLEOTIDE SEQUENCE [LARGE SCALE GENOMIC DNA]</scope>
    <source>
        <strain evidence="1">12NC29</strain>
    </source>
</reference>
<protein>
    <submittedName>
        <fullName evidence="1">Uncharacterized protein</fullName>
    </submittedName>
</protein>
<dbReference type="STRING" id="200324.A0A2N5VBP5"/>
<organism evidence="1 2">
    <name type="scientific">Puccinia coronata f. sp. avenae</name>
    <dbReference type="NCBI Taxonomy" id="200324"/>
    <lineage>
        <taxon>Eukaryota</taxon>
        <taxon>Fungi</taxon>
        <taxon>Dikarya</taxon>
        <taxon>Basidiomycota</taxon>
        <taxon>Pucciniomycotina</taxon>
        <taxon>Pucciniomycetes</taxon>
        <taxon>Pucciniales</taxon>
        <taxon>Pucciniaceae</taxon>
        <taxon>Puccinia</taxon>
    </lineage>
</organism>
<dbReference type="OrthoDB" id="10261055at2759"/>
<gene>
    <name evidence="1" type="ORF">PCANC_05851</name>
</gene>
<accession>A0A2N5VBP5</accession>
<dbReference type="EMBL" id="PGCJ01000111">
    <property type="protein sequence ID" value="PLW47391.1"/>
    <property type="molecule type" value="Genomic_DNA"/>
</dbReference>
<comment type="caution">
    <text evidence="1">The sequence shown here is derived from an EMBL/GenBank/DDBJ whole genome shotgun (WGS) entry which is preliminary data.</text>
</comment>
<name>A0A2N5VBP5_9BASI</name>
<sequence>MGRAITQTETTTRKKHAFLTSICTIVAKMATDGYPLKETLPRTNRFRDVTLAHLKNFIGGNYEAQNLSSVLYEARDGSESAVKLEVWSAPG</sequence>
<evidence type="ECO:0000313" key="1">
    <source>
        <dbReference type="EMBL" id="PLW47391.1"/>
    </source>
</evidence>
<dbReference type="AlphaFoldDB" id="A0A2N5VBP5"/>